<dbReference type="InterPro" id="IPR005899">
    <property type="entry name" value="Na_pump_deCOase"/>
</dbReference>
<dbReference type="GO" id="GO:0015081">
    <property type="term" value="F:sodium ion transmembrane transporter activity"/>
    <property type="evidence" value="ECO:0007669"/>
    <property type="project" value="InterPro"/>
</dbReference>
<reference evidence="7" key="1">
    <citation type="submission" date="2019-11" db="EMBL/GenBank/DDBJ databases">
        <authorList>
            <person name="Feng L."/>
        </authorList>
    </citation>
    <scope>NUCLEOTIDE SEQUENCE</scope>
    <source>
        <strain evidence="7">VrattiLFYP33</strain>
    </source>
</reference>
<organism evidence="7">
    <name type="scientific">Veillonella ratti</name>
    <dbReference type="NCBI Taxonomy" id="103892"/>
    <lineage>
        <taxon>Bacteria</taxon>
        <taxon>Bacillati</taxon>
        <taxon>Bacillota</taxon>
        <taxon>Negativicutes</taxon>
        <taxon>Veillonellales</taxon>
        <taxon>Veillonellaceae</taxon>
        <taxon>Veillonella</taxon>
    </lineage>
</organism>
<feature type="transmembrane region" description="Helical" evidence="6">
    <location>
        <begin position="12"/>
        <end position="34"/>
    </location>
</feature>
<comment type="subcellular location">
    <subcellularLocation>
        <location evidence="1">Cell membrane</location>
    </subcellularLocation>
</comment>
<dbReference type="Pfam" id="PF04277">
    <property type="entry name" value="OAD_gamma"/>
    <property type="match status" value="1"/>
</dbReference>
<proteinExistence type="predicted"/>
<dbReference type="GO" id="GO:0005886">
    <property type="term" value="C:plasma membrane"/>
    <property type="evidence" value="ECO:0007669"/>
    <property type="project" value="UniProtKB-SubCell"/>
</dbReference>
<evidence type="ECO:0000256" key="4">
    <source>
        <dbReference type="ARBA" id="ARBA00022989"/>
    </source>
</evidence>
<dbReference type="AlphaFoldDB" id="A0A6N3BVC8"/>
<keyword evidence="5 6" id="KW-0472">Membrane</keyword>
<evidence type="ECO:0000256" key="6">
    <source>
        <dbReference type="SAM" id="Phobius"/>
    </source>
</evidence>
<evidence type="ECO:0000256" key="3">
    <source>
        <dbReference type="ARBA" id="ARBA00022692"/>
    </source>
</evidence>
<dbReference type="RefSeq" id="WP_021841700.1">
    <property type="nucleotide sequence ID" value="NZ_CACRUX010000044.1"/>
</dbReference>
<evidence type="ECO:0000256" key="5">
    <source>
        <dbReference type="ARBA" id="ARBA00023136"/>
    </source>
</evidence>
<name>A0A6N3BVC8_9FIRM</name>
<keyword evidence="4 6" id="KW-1133">Transmembrane helix</keyword>
<gene>
    <name evidence="7" type="ORF">VRLFYP33_01107</name>
</gene>
<evidence type="ECO:0000256" key="1">
    <source>
        <dbReference type="ARBA" id="ARBA00004236"/>
    </source>
</evidence>
<evidence type="ECO:0000256" key="2">
    <source>
        <dbReference type="ARBA" id="ARBA00022475"/>
    </source>
</evidence>
<evidence type="ECO:0000313" key="7">
    <source>
        <dbReference type="EMBL" id="VYU04553.1"/>
    </source>
</evidence>
<keyword evidence="3 6" id="KW-0812">Transmembrane</keyword>
<dbReference type="GO" id="GO:0036376">
    <property type="term" value="P:sodium ion export across plasma membrane"/>
    <property type="evidence" value="ECO:0007669"/>
    <property type="project" value="InterPro"/>
</dbReference>
<keyword evidence="2" id="KW-1003">Cell membrane</keyword>
<sequence length="112" mass="11609">MGGNESAMNPWLFMAINMTVVFAVLAVLGAIMVITHKLDPTKKKPSEPAKSVAPAAAPVTAAAPVVANDEPVVAAITGAIVAMGYSSDQIASIRPATTSRNWTLDGRLSGRY</sequence>
<dbReference type="EMBL" id="CACRUX010000044">
    <property type="protein sequence ID" value="VYU04553.1"/>
    <property type="molecule type" value="Genomic_DNA"/>
</dbReference>
<protein>
    <submittedName>
        <fullName evidence="7">Oxaloacetate decarboxylase, gamma chain</fullName>
    </submittedName>
</protein>
<accession>A0A6N3BVC8</accession>